<sequence length="214" mass="23439">MDGEKIQLKMYKGYAKAARVVGTTYQRFRPTSASNPLDSGNALTPLKMTLNACDMKYSKPNVYGKATWYGIFDGTQGQVGDYFVGIEGTLFVAAMQQLLPILMVSCNRTITISRPSMDTGPGELGYGGDTAETEVPLMSNWPCSMLQGSKGEKNEVGLPADAKNPWFNVLLPFVDGVYLRTADIITDEIGGRYKLTSAEQTDLGWRLTAQQVRP</sequence>
<organism evidence="1 2">
    <name type="scientific">Enterobacter roggenkampii</name>
    <dbReference type="NCBI Taxonomy" id="1812935"/>
    <lineage>
        <taxon>Bacteria</taxon>
        <taxon>Pseudomonadati</taxon>
        <taxon>Pseudomonadota</taxon>
        <taxon>Gammaproteobacteria</taxon>
        <taxon>Enterobacterales</taxon>
        <taxon>Enterobacteriaceae</taxon>
        <taxon>Enterobacter</taxon>
        <taxon>Enterobacter cloacae complex</taxon>
    </lineage>
</organism>
<dbReference type="AlphaFoldDB" id="A0A837LDQ9"/>
<protein>
    <submittedName>
        <fullName evidence="1">Uncharacterized protein</fullName>
    </submittedName>
</protein>
<dbReference type="Proteomes" id="UP000036013">
    <property type="component" value="Unassembled WGS sequence"/>
</dbReference>
<evidence type="ECO:0000313" key="1">
    <source>
        <dbReference type="EMBL" id="KLQ00665.1"/>
    </source>
</evidence>
<dbReference type="EMBL" id="LEDI01000041">
    <property type="protein sequence ID" value="KLQ00665.1"/>
    <property type="molecule type" value="Genomic_DNA"/>
</dbReference>
<dbReference type="RefSeq" id="WP_047748400.1">
    <property type="nucleotide sequence ID" value="NZ_JADMWS010000119.1"/>
</dbReference>
<name>A0A837LDQ9_9ENTR</name>
<comment type="caution">
    <text evidence="1">The sequence shown here is derived from an EMBL/GenBank/DDBJ whole genome shotgun (WGS) entry which is preliminary data.</text>
</comment>
<evidence type="ECO:0000313" key="2">
    <source>
        <dbReference type="Proteomes" id="UP000036013"/>
    </source>
</evidence>
<reference evidence="1 2" key="1">
    <citation type="submission" date="2015-06" db="EMBL/GenBank/DDBJ databases">
        <authorList>
            <person name="Adams M."/>
            <person name="Sutton G."/>
            <person name="Nelson K."/>
            <person name="Bonomo R."/>
            <person name="McCorrison J."/>
            <person name="Sanka R."/>
            <person name="Brinkac L."/>
            <person name="Nierman W."/>
        </authorList>
    </citation>
    <scope>NUCLEOTIDE SEQUENCE [LARGE SCALE GENOMIC DNA]</scope>
    <source>
        <strain evidence="1 2">GN02692</strain>
    </source>
</reference>
<accession>A0A837LDQ9</accession>
<proteinExistence type="predicted"/>
<gene>
    <name evidence="1" type="ORF">ABF77_16115</name>
</gene>